<dbReference type="EMBL" id="CAKLBY020000193">
    <property type="protein sequence ID" value="CAK7932959.1"/>
    <property type="molecule type" value="Genomic_DNA"/>
</dbReference>
<evidence type="ECO:0000313" key="1">
    <source>
        <dbReference type="EMBL" id="CAK7932959.1"/>
    </source>
</evidence>
<proteinExistence type="predicted"/>
<accession>A0AAV1UDN4</accession>
<comment type="caution">
    <text evidence="1">The sequence shown here is derived from an EMBL/GenBank/DDBJ whole genome shotgun (WGS) entry which is preliminary data.</text>
</comment>
<name>A0AAV1UDN4_9STRA</name>
<dbReference type="AlphaFoldDB" id="A0AAV1UDN4"/>
<dbReference type="Proteomes" id="UP001162060">
    <property type="component" value="Unassembled WGS sequence"/>
</dbReference>
<evidence type="ECO:0000313" key="2">
    <source>
        <dbReference type="Proteomes" id="UP001162060"/>
    </source>
</evidence>
<gene>
    <name evidence="1" type="ORF">PM001_LOCUS18109</name>
</gene>
<organism evidence="1 2">
    <name type="scientific">Peronospora matthiolae</name>
    <dbReference type="NCBI Taxonomy" id="2874970"/>
    <lineage>
        <taxon>Eukaryota</taxon>
        <taxon>Sar</taxon>
        <taxon>Stramenopiles</taxon>
        <taxon>Oomycota</taxon>
        <taxon>Peronosporomycetes</taxon>
        <taxon>Peronosporales</taxon>
        <taxon>Peronosporaceae</taxon>
        <taxon>Peronospora</taxon>
    </lineage>
</organism>
<sequence>MQRVGLVVLLDENQDNHNQLDKRLPAVPRRWIATPADEVALPDVMYVAVVENALH</sequence>
<reference evidence="1" key="1">
    <citation type="submission" date="2024-01" db="EMBL/GenBank/DDBJ databases">
        <authorList>
            <person name="Webb A."/>
        </authorList>
    </citation>
    <scope>NUCLEOTIDE SEQUENCE</scope>
    <source>
        <strain evidence="1">Pm1</strain>
    </source>
</reference>
<protein>
    <submittedName>
        <fullName evidence="1">Uncharacterized protein</fullName>
    </submittedName>
</protein>